<dbReference type="PROSITE" id="PS50011">
    <property type="entry name" value="PROTEIN_KINASE_DOM"/>
    <property type="match status" value="1"/>
</dbReference>
<dbReference type="Pfam" id="PF00069">
    <property type="entry name" value="Pkinase"/>
    <property type="match status" value="1"/>
</dbReference>
<feature type="domain" description="Protein kinase" evidence="13">
    <location>
        <begin position="88"/>
        <end position="343"/>
    </location>
</feature>
<evidence type="ECO:0000256" key="10">
    <source>
        <dbReference type="ARBA" id="ARBA00030959"/>
    </source>
</evidence>
<evidence type="ECO:0000256" key="11">
    <source>
        <dbReference type="PROSITE-ProRule" id="PRU10141"/>
    </source>
</evidence>
<evidence type="ECO:0000256" key="12">
    <source>
        <dbReference type="SAM" id="MobiDB-lite"/>
    </source>
</evidence>
<keyword evidence="8" id="KW-0112">Calmodulin-binding</keyword>
<dbReference type="InterPro" id="IPR000719">
    <property type="entry name" value="Prot_kinase_dom"/>
</dbReference>
<gene>
    <name evidence="15" type="ORF">SPARVUS_LOCUS4844812</name>
</gene>
<dbReference type="PROSITE" id="PS50835">
    <property type="entry name" value="IG_LIKE"/>
    <property type="match status" value="1"/>
</dbReference>
<comment type="caution">
    <text evidence="15">The sequence shown here is derived from an EMBL/GenBank/DDBJ whole genome shotgun (WGS) entry which is preliminary data.</text>
</comment>
<name>A0ABN9CDE5_9NEOB</name>
<dbReference type="Proteomes" id="UP001162483">
    <property type="component" value="Unassembled WGS sequence"/>
</dbReference>
<dbReference type="Pfam" id="PF07679">
    <property type="entry name" value="I-set"/>
    <property type="match status" value="1"/>
</dbReference>
<dbReference type="Gene3D" id="1.10.510.10">
    <property type="entry name" value="Transferase(Phosphotransferase) domain 1"/>
    <property type="match status" value="1"/>
</dbReference>
<dbReference type="SMART" id="SM00220">
    <property type="entry name" value="S_TKc"/>
    <property type="match status" value="1"/>
</dbReference>
<dbReference type="Gene3D" id="3.30.200.20">
    <property type="entry name" value="Phosphorylase Kinase, domain 1"/>
    <property type="match status" value="1"/>
</dbReference>
<dbReference type="SMART" id="SM00408">
    <property type="entry name" value="IGc2"/>
    <property type="match status" value="1"/>
</dbReference>
<accession>A0ABN9CDE5</accession>
<keyword evidence="6 11" id="KW-0547">Nucleotide-binding</keyword>
<organism evidence="15 16">
    <name type="scientific">Staurois parvus</name>
    <dbReference type="NCBI Taxonomy" id="386267"/>
    <lineage>
        <taxon>Eukaryota</taxon>
        <taxon>Metazoa</taxon>
        <taxon>Chordata</taxon>
        <taxon>Craniata</taxon>
        <taxon>Vertebrata</taxon>
        <taxon>Euteleostomi</taxon>
        <taxon>Amphibia</taxon>
        <taxon>Batrachia</taxon>
        <taxon>Anura</taxon>
        <taxon>Neobatrachia</taxon>
        <taxon>Ranoidea</taxon>
        <taxon>Ranidae</taxon>
        <taxon>Staurois</taxon>
    </lineage>
</organism>
<evidence type="ECO:0000313" key="16">
    <source>
        <dbReference type="Proteomes" id="UP001162483"/>
    </source>
</evidence>
<dbReference type="EMBL" id="CATNWA010009483">
    <property type="protein sequence ID" value="CAI9558114.1"/>
    <property type="molecule type" value="Genomic_DNA"/>
</dbReference>
<feature type="domain" description="Ig-like" evidence="14">
    <location>
        <begin position="432"/>
        <end position="521"/>
    </location>
</feature>
<evidence type="ECO:0000256" key="8">
    <source>
        <dbReference type="ARBA" id="ARBA00022860"/>
    </source>
</evidence>
<dbReference type="SMART" id="SM00409">
    <property type="entry name" value="IG"/>
    <property type="match status" value="1"/>
</dbReference>
<dbReference type="InterPro" id="IPR017441">
    <property type="entry name" value="Protein_kinase_ATP_BS"/>
</dbReference>
<keyword evidence="16" id="KW-1185">Reference proteome</keyword>
<dbReference type="InterPro" id="IPR003598">
    <property type="entry name" value="Ig_sub2"/>
</dbReference>
<dbReference type="InterPro" id="IPR013098">
    <property type="entry name" value="Ig_I-set"/>
</dbReference>
<comment type="similarity">
    <text evidence="2">Belongs to the protein kinase superfamily. CAMK Ser/Thr protein kinase family.</text>
</comment>
<evidence type="ECO:0000256" key="5">
    <source>
        <dbReference type="ARBA" id="ARBA00022737"/>
    </source>
</evidence>
<evidence type="ECO:0000256" key="2">
    <source>
        <dbReference type="ARBA" id="ARBA00006692"/>
    </source>
</evidence>
<dbReference type="InterPro" id="IPR007110">
    <property type="entry name" value="Ig-like_dom"/>
</dbReference>
<evidence type="ECO:0000256" key="9">
    <source>
        <dbReference type="ARBA" id="ARBA00023319"/>
    </source>
</evidence>
<dbReference type="PANTHER" id="PTHR47633:SF1">
    <property type="entry name" value="MYOSIN LIGHT CHAIN KINASE, SMOOTH MUSCLE"/>
    <property type="match status" value="1"/>
</dbReference>
<keyword evidence="7 11" id="KW-0067">ATP-binding</keyword>
<dbReference type="InterPro" id="IPR013783">
    <property type="entry name" value="Ig-like_fold"/>
</dbReference>
<comment type="cofactor">
    <cofactor evidence="1">
        <name>Ca(2+)</name>
        <dbReference type="ChEBI" id="CHEBI:29108"/>
    </cofactor>
</comment>
<evidence type="ECO:0000256" key="4">
    <source>
        <dbReference type="ARBA" id="ARBA00021842"/>
    </source>
</evidence>
<keyword evidence="5" id="KW-0677">Repeat</keyword>
<dbReference type="EC" id="2.7.11.18" evidence="3"/>
<feature type="region of interest" description="Disordered" evidence="12">
    <location>
        <begin position="528"/>
        <end position="560"/>
    </location>
</feature>
<evidence type="ECO:0000256" key="1">
    <source>
        <dbReference type="ARBA" id="ARBA00001913"/>
    </source>
</evidence>
<evidence type="ECO:0000313" key="15">
    <source>
        <dbReference type="EMBL" id="CAI9558114.1"/>
    </source>
</evidence>
<dbReference type="InterPro" id="IPR008271">
    <property type="entry name" value="Ser/Thr_kinase_AS"/>
</dbReference>
<dbReference type="InterPro" id="IPR036179">
    <property type="entry name" value="Ig-like_dom_sf"/>
</dbReference>
<evidence type="ECO:0000259" key="14">
    <source>
        <dbReference type="PROSITE" id="PS50835"/>
    </source>
</evidence>
<evidence type="ECO:0000256" key="3">
    <source>
        <dbReference type="ARBA" id="ARBA00012430"/>
    </source>
</evidence>
<dbReference type="PROSITE" id="PS00107">
    <property type="entry name" value="PROTEIN_KINASE_ATP"/>
    <property type="match status" value="1"/>
</dbReference>
<proteinExistence type="inferred from homology"/>
<dbReference type="InterPro" id="IPR003599">
    <property type="entry name" value="Ig_sub"/>
</dbReference>
<evidence type="ECO:0000256" key="7">
    <source>
        <dbReference type="ARBA" id="ARBA00022840"/>
    </source>
</evidence>
<dbReference type="SUPFAM" id="SSF48726">
    <property type="entry name" value="Immunoglobulin"/>
    <property type="match status" value="1"/>
</dbReference>
<protein>
    <recommendedName>
        <fullName evidence="4">Myosin light chain kinase, smooth muscle</fullName>
        <ecNumber evidence="3">2.7.11.18</ecNumber>
    </recommendedName>
    <alternativeName>
        <fullName evidence="10">Telokin</fullName>
    </alternativeName>
</protein>
<dbReference type="InterPro" id="IPR011009">
    <property type="entry name" value="Kinase-like_dom_sf"/>
</dbReference>
<evidence type="ECO:0000256" key="6">
    <source>
        <dbReference type="ARBA" id="ARBA00022741"/>
    </source>
</evidence>
<dbReference type="SUPFAM" id="SSF56112">
    <property type="entry name" value="Protein kinase-like (PK-like)"/>
    <property type="match status" value="1"/>
</dbReference>
<sequence>MWSDLTLCRSTSFNVEICCTTASTSSGSGPPTCTEPVSPARNRTLVAYKEKVEGEHKDEVEVSDDEEMSESDYRNVAINTTQKVAEFYDVEERLGTGKFGQVFRLVDKKTKKVWAGKFFKAYSAKDKEGIRQEIDIMNCLHHPKLVQCIDAFESKADMVMVLELVSGGELFERIIDEDFELTEREVIKYMKQISEGVEFIHKQGIVHLDLKPENIMCVNKTGTKIKLIDFGLARRLESTPNLKVLFGTPEFVAPEVINYEPIGYATDMWSIGVICYILVSGLSPFMGDNDNETLANVTSATWDFDDEAFDEISEDAKNFISTLLKKDMKSRLNCTQCLQHPWLQQDTNTMEAKKLSKERMKKYMARRKWQKTGNAVRAIGRLSSLAMISGMGARKSSGGSPTSPLCAELEAGEDDGQAFLESVSEERPPMKPVFTKTILDIEVVEGSAARFDCRIEGHPDPEVIWYKDDHPIKESRHFKIEYDEDGNCSLTISEVCGDDDAKYTCKSINSQGEASCTAELIVEVMAEEEEKKRRRKKKRRSDGYPVSDLSLLRGLSHPDPRETLLREPGSHIYMHSLKSTSAANQMRVVPFLRGHYRCSAVTDKTMTLGAAGVGFGGGGVQAGSVIRETHRIVDLGGE</sequence>
<dbReference type="PANTHER" id="PTHR47633">
    <property type="entry name" value="IMMUNOGLOBULIN"/>
    <property type="match status" value="1"/>
</dbReference>
<reference evidence="15" key="1">
    <citation type="submission" date="2023-05" db="EMBL/GenBank/DDBJ databases">
        <authorList>
            <person name="Stuckert A."/>
        </authorList>
    </citation>
    <scope>NUCLEOTIDE SEQUENCE</scope>
</reference>
<keyword evidence="9" id="KW-0393">Immunoglobulin domain</keyword>
<evidence type="ECO:0000259" key="13">
    <source>
        <dbReference type="PROSITE" id="PS50011"/>
    </source>
</evidence>
<feature type="binding site" evidence="11">
    <location>
        <position position="117"/>
    </location>
    <ligand>
        <name>ATP</name>
        <dbReference type="ChEBI" id="CHEBI:30616"/>
    </ligand>
</feature>
<dbReference type="Gene3D" id="2.60.40.10">
    <property type="entry name" value="Immunoglobulins"/>
    <property type="match status" value="1"/>
</dbReference>
<dbReference type="PROSITE" id="PS00108">
    <property type="entry name" value="PROTEIN_KINASE_ST"/>
    <property type="match status" value="1"/>
</dbReference>